<dbReference type="InterPro" id="IPR046341">
    <property type="entry name" value="SET_dom_sf"/>
</dbReference>
<accession>A0A7J6SDM6</accession>
<dbReference type="InterPro" id="IPR001214">
    <property type="entry name" value="SET_dom"/>
</dbReference>
<dbReference type="PROSITE" id="PS50280">
    <property type="entry name" value="SET"/>
    <property type="match status" value="1"/>
</dbReference>
<name>A0A7J6SDM6_PEROL</name>
<dbReference type="OMA" id="PEIHARC"/>
<evidence type="ECO:0000313" key="3">
    <source>
        <dbReference type="Proteomes" id="UP000553632"/>
    </source>
</evidence>
<evidence type="ECO:0000259" key="1">
    <source>
        <dbReference type="PROSITE" id="PS50280"/>
    </source>
</evidence>
<comment type="caution">
    <text evidence="2">The sequence shown here is derived from an EMBL/GenBank/DDBJ whole genome shotgun (WGS) entry which is preliminary data.</text>
</comment>
<dbReference type="Proteomes" id="UP000553632">
    <property type="component" value="Unassembled WGS sequence"/>
</dbReference>
<organism evidence="2 3">
    <name type="scientific">Perkinsus olseni</name>
    <name type="common">Perkinsus atlanticus</name>
    <dbReference type="NCBI Taxonomy" id="32597"/>
    <lineage>
        <taxon>Eukaryota</taxon>
        <taxon>Sar</taxon>
        <taxon>Alveolata</taxon>
        <taxon>Perkinsozoa</taxon>
        <taxon>Perkinsea</taxon>
        <taxon>Perkinsida</taxon>
        <taxon>Perkinsidae</taxon>
        <taxon>Perkinsus</taxon>
    </lineage>
</organism>
<protein>
    <recommendedName>
        <fullName evidence="1">SET domain-containing protein</fullName>
    </recommendedName>
</protein>
<dbReference type="AlphaFoldDB" id="A0A7J6SDM6"/>
<gene>
    <name evidence="2" type="ORF">FOZ63_030209</name>
</gene>
<proteinExistence type="predicted"/>
<evidence type="ECO:0000313" key="2">
    <source>
        <dbReference type="EMBL" id="KAF4730861.1"/>
    </source>
</evidence>
<dbReference type="Gene3D" id="2.170.270.10">
    <property type="entry name" value="SET domain"/>
    <property type="match status" value="1"/>
</dbReference>
<feature type="domain" description="SET" evidence="1">
    <location>
        <begin position="57"/>
        <end position="199"/>
    </location>
</feature>
<dbReference type="CDD" id="cd08161">
    <property type="entry name" value="SET"/>
    <property type="match status" value="1"/>
</dbReference>
<dbReference type="EMBL" id="JABANO010019023">
    <property type="protein sequence ID" value="KAF4730861.1"/>
    <property type="molecule type" value="Genomic_DNA"/>
</dbReference>
<keyword evidence="3" id="KW-1185">Reference proteome</keyword>
<dbReference type="Pfam" id="PF00856">
    <property type="entry name" value="SET"/>
    <property type="match status" value="1"/>
</dbReference>
<sequence length="226" mass="25240">MEASQGDILCDIADVLADMSKAELLETWKVMKKIRRRVGEAPEERHAQILRHLRDGPVVKLGVSPIHGVGVFAVTAISSGVDPFRAAVSEGSKGSNDEYEIVSDKELLEVSPEVRELCFSFFAPFTTTEDDYSPEVGEDGKIYPVNATGLNTLDVSWYLNHSECHPNVELVEPKGPGEFNTYRTKRDIQAGEELTIDYHQLGEAYYNRVMEAPVHDAERRASRDDQ</sequence>
<dbReference type="SUPFAM" id="SSF82199">
    <property type="entry name" value="SET domain"/>
    <property type="match status" value="1"/>
</dbReference>
<reference evidence="2 3" key="1">
    <citation type="submission" date="2020-04" db="EMBL/GenBank/DDBJ databases">
        <title>Perkinsus olseni comparative genomics.</title>
        <authorList>
            <person name="Bogema D.R."/>
        </authorList>
    </citation>
    <scope>NUCLEOTIDE SEQUENCE [LARGE SCALE GENOMIC DNA]</scope>
    <source>
        <strain evidence="2 3">ATCC PRA-207</strain>
    </source>
</reference>